<comment type="similarity">
    <text evidence="1">Belongs to the acetyl-CoA hydrolase/transferase family.</text>
</comment>
<dbReference type="GO" id="GO:0005739">
    <property type="term" value="C:mitochondrion"/>
    <property type="evidence" value="ECO:0007669"/>
    <property type="project" value="TreeGrafter"/>
</dbReference>
<organism evidence="6">
    <name type="scientific">Enterobius vermicularis</name>
    <name type="common">Human pinworm</name>
    <dbReference type="NCBI Taxonomy" id="51028"/>
    <lineage>
        <taxon>Eukaryota</taxon>
        <taxon>Metazoa</taxon>
        <taxon>Ecdysozoa</taxon>
        <taxon>Nematoda</taxon>
        <taxon>Chromadorea</taxon>
        <taxon>Rhabditida</taxon>
        <taxon>Spirurina</taxon>
        <taxon>Oxyuridomorpha</taxon>
        <taxon>Oxyuroidea</taxon>
        <taxon>Oxyuridae</taxon>
        <taxon>Enterobius</taxon>
    </lineage>
</organism>
<feature type="domain" description="Acetyl-CoA hydrolase/transferase N-terminal" evidence="2">
    <location>
        <begin position="112"/>
        <end position="200"/>
    </location>
</feature>
<dbReference type="OrthoDB" id="10250396at2759"/>
<dbReference type="EMBL" id="UXUI01007555">
    <property type="protein sequence ID" value="VDD88143.1"/>
    <property type="molecule type" value="Genomic_DNA"/>
</dbReference>
<protein>
    <submittedName>
        <fullName evidence="6">Acetyl-CoA hydrolase</fullName>
    </submittedName>
</protein>
<evidence type="ECO:0000259" key="2">
    <source>
        <dbReference type="Pfam" id="PF02550"/>
    </source>
</evidence>
<evidence type="ECO:0000313" key="6">
    <source>
        <dbReference type="WBParaSite" id="EVEC_0000357801-mRNA-1"/>
    </source>
</evidence>
<dbReference type="Gene3D" id="3.30.750.70">
    <property type="entry name" value="4-hydroxybutyrate coenzyme like domains"/>
    <property type="match status" value="1"/>
</dbReference>
<reference evidence="6" key="1">
    <citation type="submission" date="2017-02" db="UniProtKB">
        <authorList>
            <consortium name="WormBaseParasite"/>
        </authorList>
    </citation>
    <scope>IDENTIFICATION</scope>
</reference>
<dbReference type="GO" id="GO:0008775">
    <property type="term" value="F:acetate CoA-transferase activity"/>
    <property type="evidence" value="ECO:0007669"/>
    <property type="project" value="InterPro"/>
</dbReference>
<evidence type="ECO:0000259" key="3">
    <source>
        <dbReference type="Pfam" id="PF13336"/>
    </source>
</evidence>
<dbReference type="InterPro" id="IPR026888">
    <property type="entry name" value="AcetylCoA_hyd_C"/>
</dbReference>
<feature type="domain" description="Acetyl-CoA hydrolase/transferase C-terminal" evidence="3">
    <location>
        <begin position="295"/>
        <end position="357"/>
    </location>
</feature>
<evidence type="ECO:0000313" key="5">
    <source>
        <dbReference type="Proteomes" id="UP000274131"/>
    </source>
</evidence>
<dbReference type="Gene3D" id="3.40.1080.20">
    <property type="entry name" value="Acetyl-CoA hydrolase/transferase C-terminal domain"/>
    <property type="match status" value="1"/>
</dbReference>
<dbReference type="Gene3D" id="3.40.1080.10">
    <property type="entry name" value="Glutaconate Coenzyme A-transferase"/>
    <property type="match status" value="1"/>
</dbReference>
<sequence>MADVYIQVRLADMEVYVHGMACTPTEVMDEMCKQVDNGRLSNIKVSHVLVQGNIPWKNPKYYGELFVYLQIIIYKQQDCSKCSKIRSKCLFVCDNMRKLVNEVPNKWLTIVGHADCYSIFLSEIAKMYTSFTAPVDVAIVSVTPPDQFGYCSMGVSIDCTSSAVRAAKKIIGLVNETVPRTFGDSLIHSSHFDKIVRTNRPVYSIPRQEDGTVNVVEQKIGELIANNLVSDGATLQMGIGGIPDATLAQMVNHKDLGVHTELFGDGVTNLIKKGVITNARKTLDPGKIVSCFAFGSQSLYDFIDNNPFFLFRACSYTNEPQVIRKQHRMTAINSAIEVDLTGQVCADSIGTRIYSGTPSVFTHLFDYLHTLIPPGRRFVPFKGDWDSSAFVPAGL</sequence>
<dbReference type="Pfam" id="PF02550">
    <property type="entry name" value="AcetylCoA_hydro"/>
    <property type="match status" value="1"/>
</dbReference>
<dbReference type="PANTHER" id="PTHR21432">
    <property type="entry name" value="ACETYL-COA HYDROLASE-RELATED"/>
    <property type="match status" value="1"/>
</dbReference>
<evidence type="ECO:0000313" key="4">
    <source>
        <dbReference type="EMBL" id="VDD88143.1"/>
    </source>
</evidence>
<dbReference type="InterPro" id="IPR038460">
    <property type="entry name" value="AcetylCoA_hyd_C_sf"/>
</dbReference>
<dbReference type="GO" id="GO:0006083">
    <property type="term" value="P:acetate metabolic process"/>
    <property type="evidence" value="ECO:0007669"/>
    <property type="project" value="InterPro"/>
</dbReference>
<dbReference type="SUPFAM" id="SSF100950">
    <property type="entry name" value="NagB/RpiA/CoA transferase-like"/>
    <property type="match status" value="2"/>
</dbReference>
<evidence type="ECO:0000256" key="1">
    <source>
        <dbReference type="ARBA" id="ARBA00009632"/>
    </source>
</evidence>
<proteinExistence type="inferred from homology"/>
<dbReference type="InterPro" id="IPR037171">
    <property type="entry name" value="NagB/RpiA_transferase-like"/>
</dbReference>
<reference evidence="4 5" key="2">
    <citation type="submission" date="2018-10" db="EMBL/GenBank/DDBJ databases">
        <authorList>
            <consortium name="Pathogen Informatics"/>
        </authorList>
    </citation>
    <scope>NUCLEOTIDE SEQUENCE [LARGE SCALE GENOMIC DNA]</scope>
</reference>
<dbReference type="InterPro" id="IPR003702">
    <property type="entry name" value="ActCoA_hydro_N"/>
</dbReference>
<dbReference type="Pfam" id="PF13336">
    <property type="entry name" value="AcetylCoA_hyd_C"/>
    <property type="match status" value="1"/>
</dbReference>
<name>A0A0N4V0X2_ENTVE</name>
<dbReference type="AlphaFoldDB" id="A0A0N4V0X2"/>
<dbReference type="WBParaSite" id="EVEC_0000357801-mRNA-1">
    <property type="protein sequence ID" value="EVEC_0000357801-mRNA-1"/>
    <property type="gene ID" value="EVEC_0000357801"/>
</dbReference>
<accession>A0A0N4V0X2</accession>
<dbReference type="Proteomes" id="UP000274131">
    <property type="component" value="Unassembled WGS sequence"/>
</dbReference>
<dbReference type="PANTHER" id="PTHR21432:SF13">
    <property type="entry name" value="ACETYL-COA HYDROLASE"/>
    <property type="match status" value="1"/>
</dbReference>
<dbReference type="STRING" id="51028.A0A0N4V0X2"/>
<keyword evidence="5" id="KW-1185">Reference proteome</keyword>
<dbReference type="InterPro" id="IPR046433">
    <property type="entry name" value="ActCoA_hydro"/>
</dbReference>
<gene>
    <name evidence="4" type="ORF">EVEC_LOCUS3286</name>
</gene>